<sequence>MGVRAQQSRRVRIYTWSPPTPLSVVPHCQCSDTVPPPCVLVCQGRAGQKNATAQSGSFVSTANTELNDISESLKAEVASLEADFRRTGDSAEQTRTREMLVLKEARDTVVCDLQAE</sequence>
<evidence type="ECO:0000313" key="1">
    <source>
        <dbReference type="EMBL" id="GIQ89340.1"/>
    </source>
</evidence>
<organism evidence="1 2">
    <name type="scientific">Kipferlia bialata</name>
    <dbReference type="NCBI Taxonomy" id="797122"/>
    <lineage>
        <taxon>Eukaryota</taxon>
        <taxon>Metamonada</taxon>
        <taxon>Carpediemonas-like organisms</taxon>
        <taxon>Kipferlia</taxon>
    </lineage>
</organism>
<comment type="caution">
    <text evidence="1">The sequence shown here is derived from an EMBL/GenBank/DDBJ whole genome shotgun (WGS) entry which is preliminary data.</text>
</comment>
<proteinExistence type="predicted"/>
<accession>A0A9K3GNZ6</accession>
<dbReference type="AlphaFoldDB" id="A0A9K3GNZ6"/>
<dbReference type="EMBL" id="BDIP01004940">
    <property type="protein sequence ID" value="GIQ89340.1"/>
    <property type="molecule type" value="Genomic_DNA"/>
</dbReference>
<keyword evidence="2" id="KW-1185">Reference proteome</keyword>
<feature type="non-terminal residue" evidence="1">
    <location>
        <position position="1"/>
    </location>
</feature>
<dbReference type="Proteomes" id="UP000265618">
    <property type="component" value="Unassembled WGS sequence"/>
</dbReference>
<name>A0A9K3GNZ6_9EUKA</name>
<evidence type="ECO:0000313" key="2">
    <source>
        <dbReference type="Proteomes" id="UP000265618"/>
    </source>
</evidence>
<gene>
    <name evidence="1" type="ORF">KIPB_011779</name>
</gene>
<protein>
    <submittedName>
        <fullName evidence="1">Uncharacterized protein</fullName>
    </submittedName>
</protein>
<reference evidence="1 2" key="1">
    <citation type="journal article" date="2018" name="PLoS ONE">
        <title>The draft genome of Kipferlia bialata reveals reductive genome evolution in fornicate parasites.</title>
        <authorList>
            <person name="Tanifuji G."/>
            <person name="Takabayashi S."/>
            <person name="Kume K."/>
            <person name="Takagi M."/>
            <person name="Nakayama T."/>
            <person name="Kamikawa R."/>
            <person name="Inagaki Y."/>
            <person name="Hashimoto T."/>
        </authorList>
    </citation>
    <scope>NUCLEOTIDE SEQUENCE [LARGE SCALE GENOMIC DNA]</scope>
    <source>
        <strain evidence="1">NY0173</strain>
    </source>
</reference>